<reference evidence="2" key="1">
    <citation type="journal article" date="2021" name="Open Biol.">
        <title>Shared evolutionary footprints suggest mitochondrial oxidative damage underlies multiple complex I losses in fungi.</title>
        <authorList>
            <person name="Schikora-Tamarit M.A."/>
            <person name="Marcet-Houben M."/>
            <person name="Nosek J."/>
            <person name="Gabaldon T."/>
        </authorList>
    </citation>
    <scope>NUCLEOTIDE SEQUENCE</scope>
    <source>
        <strain evidence="2">CBS2887</strain>
    </source>
</reference>
<name>A0A9P8PJ86_WICPI</name>
<dbReference type="AlphaFoldDB" id="A0A9P8PJ86"/>
<keyword evidence="3" id="KW-1185">Reference proteome</keyword>
<protein>
    <submittedName>
        <fullName evidence="2">Uncharacterized protein</fullName>
    </submittedName>
</protein>
<proteinExistence type="predicted"/>
<comment type="caution">
    <text evidence="2">The sequence shown here is derived from an EMBL/GenBank/DDBJ whole genome shotgun (WGS) entry which is preliminary data.</text>
</comment>
<dbReference type="Proteomes" id="UP000774326">
    <property type="component" value="Unassembled WGS sequence"/>
</dbReference>
<evidence type="ECO:0000313" key="2">
    <source>
        <dbReference type="EMBL" id="KAH3673031.1"/>
    </source>
</evidence>
<reference evidence="2" key="2">
    <citation type="submission" date="2021-01" db="EMBL/GenBank/DDBJ databases">
        <authorList>
            <person name="Schikora-Tamarit M.A."/>
        </authorList>
    </citation>
    <scope>NUCLEOTIDE SEQUENCE</scope>
    <source>
        <strain evidence="2">CBS2887</strain>
    </source>
</reference>
<sequence length="202" mass="22978">MLERDTVSGLGANPRVRQHPNNELRRQRIGQWDHEIHLIKHNFGEQPPFSVNTDEKQSTTDPDRVLGNIIGIGVKGRVVDCGLGDESLGFLFSELDTIKFSTHRDDRQDISLCGQWRTNLVENLDRIVQKIEIRSNTAQILRNEVHRAFVKDNHLQRVQSSGCVNDHLGSSFIKLRILLDFFPFNTIGKGVLSHPDKHVSVT</sequence>
<gene>
    <name evidence="2" type="ORF">WICPIJ_009917</name>
</gene>
<evidence type="ECO:0000256" key="1">
    <source>
        <dbReference type="SAM" id="MobiDB-lite"/>
    </source>
</evidence>
<organism evidence="2 3">
    <name type="scientific">Wickerhamomyces pijperi</name>
    <name type="common">Yeast</name>
    <name type="synonym">Pichia pijperi</name>
    <dbReference type="NCBI Taxonomy" id="599730"/>
    <lineage>
        <taxon>Eukaryota</taxon>
        <taxon>Fungi</taxon>
        <taxon>Dikarya</taxon>
        <taxon>Ascomycota</taxon>
        <taxon>Saccharomycotina</taxon>
        <taxon>Saccharomycetes</taxon>
        <taxon>Phaffomycetales</taxon>
        <taxon>Wickerhamomycetaceae</taxon>
        <taxon>Wickerhamomyces</taxon>
    </lineage>
</organism>
<feature type="region of interest" description="Disordered" evidence="1">
    <location>
        <begin position="1"/>
        <end position="25"/>
    </location>
</feature>
<evidence type="ECO:0000313" key="3">
    <source>
        <dbReference type="Proteomes" id="UP000774326"/>
    </source>
</evidence>
<dbReference type="EMBL" id="JAEUBG010005713">
    <property type="protein sequence ID" value="KAH3673031.1"/>
    <property type="molecule type" value="Genomic_DNA"/>
</dbReference>
<accession>A0A9P8PJ86</accession>